<keyword evidence="5" id="KW-0732">Signal</keyword>
<dbReference type="PRINTS" id="PR00463">
    <property type="entry name" value="EP450I"/>
</dbReference>
<feature type="signal peptide" evidence="5">
    <location>
        <begin position="1"/>
        <end position="22"/>
    </location>
</feature>
<protein>
    <submittedName>
        <fullName evidence="6">Cytochrome P450</fullName>
    </submittedName>
</protein>
<dbReference type="PANTHER" id="PTHR24305">
    <property type="entry name" value="CYTOCHROME P450"/>
    <property type="match status" value="1"/>
</dbReference>
<evidence type="ECO:0000313" key="7">
    <source>
        <dbReference type="Proteomes" id="UP000813461"/>
    </source>
</evidence>
<dbReference type="Gene3D" id="1.10.630.10">
    <property type="entry name" value="Cytochrome P450"/>
    <property type="match status" value="1"/>
</dbReference>
<feature type="chain" id="PRO_5035452841" evidence="5">
    <location>
        <begin position="23"/>
        <end position="534"/>
    </location>
</feature>
<comment type="similarity">
    <text evidence="2">Belongs to the cytochrome P450 family.</text>
</comment>
<evidence type="ECO:0000256" key="4">
    <source>
        <dbReference type="ARBA" id="ARBA00023004"/>
    </source>
</evidence>
<keyword evidence="3" id="KW-0479">Metal-binding</keyword>
<dbReference type="InterPro" id="IPR001128">
    <property type="entry name" value="Cyt_P450"/>
</dbReference>
<dbReference type="GO" id="GO:0016705">
    <property type="term" value="F:oxidoreductase activity, acting on paired donors, with incorporation or reduction of molecular oxygen"/>
    <property type="evidence" value="ECO:0007669"/>
    <property type="project" value="InterPro"/>
</dbReference>
<dbReference type="Pfam" id="PF00067">
    <property type="entry name" value="p450"/>
    <property type="match status" value="1"/>
</dbReference>
<keyword evidence="7" id="KW-1185">Reference proteome</keyword>
<dbReference type="InterPro" id="IPR002401">
    <property type="entry name" value="Cyt_P450_E_grp-I"/>
</dbReference>
<dbReference type="InterPro" id="IPR050121">
    <property type="entry name" value="Cytochrome_P450_monoxygenase"/>
</dbReference>
<gene>
    <name evidence="6" type="ORF">FB567DRAFT_559264</name>
</gene>
<accession>A0A8K0RC94</accession>
<dbReference type="PANTHER" id="PTHR24305:SF232">
    <property type="entry name" value="P450, PUTATIVE (EUROFUNG)-RELATED"/>
    <property type="match status" value="1"/>
</dbReference>
<evidence type="ECO:0000313" key="6">
    <source>
        <dbReference type="EMBL" id="KAH7089848.1"/>
    </source>
</evidence>
<dbReference type="GO" id="GO:0020037">
    <property type="term" value="F:heme binding"/>
    <property type="evidence" value="ECO:0007669"/>
    <property type="project" value="InterPro"/>
</dbReference>
<dbReference type="SUPFAM" id="SSF48264">
    <property type="entry name" value="Cytochrome P450"/>
    <property type="match status" value="1"/>
</dbReference>
<comment type="cofactor">
    <cofactor evidence="1">
        <name>heme</name>
        <dbReference type="ChEBI" id="CHEBI:30413"/>
    </cofactor>
</comment>
<dbReference type="GO" id="GO:0005506">
    <property type="term" value="F:iron ion binding"/>
    <property type="evidence" value="ECO:0007669"/>
    <property type="project" value="InterPro"/>
</dbReference>
<dbReference type="GO" id="GO:0004497">
    <property type="term" value="F:monooxygenase activity"/>
    <property type="evidence" value="ECO:0007669"/>
    <property type="project" value="InterPro"/>
</dbReference>
<dbReference type="OrthoDB" id="1470350at2759"/>
<evidence type="ECO:0000256" key="1">
    <source>
        <dbReference type="ARBA" id="ARBA00001971"/>
    </source>
</evidence>
<dbReference type="EMBL" id="JAGMVJ010000006">
    <property type="protein sequence ID" value="KAH7089848.1"/>
    <property type="molecule type" value="Genomic_DNA"/>
</dbReference>
<proteinExistence type="inferred from homology"/>
<reference evidence="6" key="1">
    <citation type="journal article" date="2021" name="Nat. Commun.">
        <title>Genetic determinants of endophytism in the Arabidopsis root mycobiome.</title>
        <authorList>
            <person name="Mesny F."/>
            <person name="Miyauchi S."/>
            <person name="Thiergart T."/>
            <person name="Pickel B."/>
            <person name="Atanasova L."/>
            <person name="Karlsson M."/>
            <person name="Huettel B."/>
            <person name="Barry K.W."/>
            <person name="Haridas S."/>
            <person name="Chen C."/>
            <person name="Bauer D."/>
            <person name="Andreopoulos W."/>
            <person name="Pangilinan J."/>
            <person name="LaButti K."/>
            <person name="Riley R."/>
            <person name="Lipzen A."/>
            <person name="Clum A."/>
            <person name="Drula E."/>
            <person name="Henrissat B."/>
            <person name="Kohler A."/>
            <person name="Grigoriev I.V."/>
            <person name="Martin F.M."/>
            <person name="Hacquard S."/>
        </authorList>
    </citation>
    <scope>NUCLEOTIDE SEQUENCE</scope>
    <source>
        <strain evidence="6">MPI-SDFR-AT-0120</strain>
    </source>
</reference>
<organism evidence="6 7">
    <name type="scientific">Paraphoma chrysanthemicola</name>
    <dbReference type="NCBI Taxonomy" id="798071"/>
    <lineage>
        <taxon>Eukaryota</taxon>
        <taxon>Fungi</taxon>
        <taxon>Dikarya</taxon>
        <taxon>Ascomycota</taxon>
        <taxon>Pezizomycotina</taxon>
        <taxon>Dothideomycetes</taxon>
        <taxon>Pleosporomycetidae</taxon>
        <taxon>Pleosporales</taxon>
        <taxon>Pleosporineae</taxon>
        <taxon>Phaeosphaeriaceae</taxon>
        <taxon>Paraphoma</taxon>
    </lineage>
</organism>
<evidence type="ECO:0000256" key="3">
    <source>
        <dbReference type="ARBA" id="ARBA00022723"/>
    </source>
</evidence>
<evidence type="ECO:0000256" key="2">
    <source>
        <dbReference type="ARBA" id="ARBA00010617"/>
    </source>
</evidence>
<dbReference type="AlphaFoldDB" id="A0A8K0RC94"/>
<sequence length="534" mass="59590">MSFPVFLYSSSFIVLIWLVARALLLPKPIPGVPYSRLSYCMPWGELIDLGIYTWRTGEVFSWLSMQCLKHKSPLVQLFIPPFSTTHPTLVLADLPEIEDIVTKRIAEIDRADLMHTWFGLLVPRATIGFKSKDAHFKQQRRLWNVILSPKFLDEVAAPCFVEVANKLAELWEKKAELAGSKYAFEALADIKHATLDGVWKMCCATELGLLDATISRLRAPAALKVRGHGVVEFAKCEMPKFYDSLGTMLVCLDWVMQGISPRMYTWIFRITGILPRAEKEKDAVLDRCIELSRSRINRKTEGLQCALDQVLLKDLQLNEGPTPEEDTDREATMRDELLELLITGHETTASSIAWALKYLADNPDVQTQLRASLQSALPKALPSAKDIVTTSMPYLDAVIAETLRISATGPVSFRQTLVPCGILGCAIPAGTPIILVTAGPSYERLDMPTVPLALRSKASQATLERKETLPLSSQSPLYDLSTFAPERWLVEGQFDPNALDFPQLAGRLGRYGARDGLTRRPTSCYVSPRPASWK</sequence>
<dbReference type="InterPro" id="IPR036396">
    <property type="entry name" value="Cyt_P450_sf"/>
</dbReference>
<dbReference type="Proteomes" id="UP000813461">
    <property type="component" value="Unassembled WGS sequence"/>
</dbReference>
<keyword evidence="4" id="KW-0408">Iron</keyword>
<name>A0A8K0RC94_9PLEO</name>
<comment type="caution">
    <text evidence="6">The sequence shown here is derived from an EMBL/GenBank/DDBJ whole genome shotgun (WGS) entry which is preliminary data.</text>
</comment>
<evidence type="ECO:0000256" key="5">
    <source>
        <dbReference type="SAM" id="SignalP"/>
    </source>
</evidence>
<dbReference type="PRINTS" id="PR00385">
    <property type="entry name" value="P450"/>
</dbReference>